<dbReference type="AlphaFoldDB" id="A0A2N8ZAI2"/>
<dbReference type="SUPFAM" id="SSF53686">
    <property type="entry name" value="Tryptophan synthase beta subunit-like PLP-dependent enzymes"/>
    <property type="match status" value="1"/>
</dbReference>
<accession>A0A2N8ZAI2</accession>
<keyword evidence="3 4" id="KW-0663">Pyridoxal phosphate</keyword>
<reference evidence="5 6" key="1">
    <citation type="submission" date="2017-10" db="EMBL/GenBank/DDBJ databases">
        <authorList>
            <person name="Banno H."/>
            <person name="Chua N.-H."/>
        </authorList>
    </citation>
    <scope>NUCLEOTIDE SEQUENCE [LARGE SCALE GENOMIC DNA]</scope>
    <source>
        <strain evidence="5">Vibrio tapetis CECT4600</strain>
    </source>
</reference>
<dbReference type="InterPro" id="IPR036052">
    <property type="entry name" value="TrpB-like_PALP_sf"/>
</dbReference>
<dbReference type="InterPro" id="IPR027278">
    <property type="entry name" value="ACCD_DCysDesulf"/>
</dbReference>
<dbReference type="Proteomes" id="UP000235828">
    <property type="component" value="Chromosome A"/>
</dbReference>
<dbReference type="PANTHER" id="PTHR43780">
    <property type="entry name" value="1-AMINOCYCLOPROPANE-1-CARBOXYLATE DEAMINASE-RELATED"/>
    <property type="match status" value="1"/>
</dbReference>
<name>A0A2N8ZAI2_9VIBR</name>
<feature type="modified residue" description="N6-(pyridoxal phosphate)lysine" evidence="4">
    <location>
        <position position="39"/>
    </location>
</feature>
<proteinExistence type="inferred from homology"/>
<dbReference type="Gene3D" id="3.40.50.1100">
    <property type="match status" value="2"/>
</dbReference>
<dbReference type="KEGG" id="vta:A0931"/>
<keyword evidence="6" id="KW-1185">Reference proteome</keyword>
<evidence type="ECO:0000256" key="2">
    <source>
        <dbReference type="ARBA" id="ARBA00008639"/>
    </source>
</evidence>
<dbReference type="PIRSF" id="PIRSF006278">
    <property type="entry name" value="ACCD_DCysDesulf"/>
    <property type="match status" value="1"/>
</dbReference>
<dbReference type="EMBL" id="LT960611">
    <property type="protein sequence ID" value="SON48910.1"/>
    <property type="molecule type" value="Genomic_DNA"/>
</dbReference>
<gene>
    <name evidence="5" type="ORF">VTAP4600_A0931</name>
</gene>
<comment type="cofactor">
    <cofactor evidence="1">
        <name>pyridoxal 5'-phosphate</name>
        <dbReference type="ChEBI" id="CHEBI:597326"/>
    </cofactor>
</comment>
<dbReference type="PANTHER" id="PTHR43780:SF2">
    <property type="entry name" value="1-AMINOCYCLOPROPANE-1-CARBOXYLATE DEAMINASE-RELATED"/>
    <property type="match status" value="1"/>
</dbReference>
<evidence type="ECO:0000256" key="3">
    <source>
        <dbReference type="ARBA" id="ARBA00022898"/>
    </source>
</evidence>
<protein>
    <submittedName>
        <fullName evidence="5">Putative Tryptophan synthase beta superfamily</fullName>
    </submittedName>
</protein>
<organism evidence="5 6">
    <name type="scientific">Vibrio tapetis subsp. tapetis</name>
    <dbReference type="NCBI Taxonomy" id="1671868"/>
    <lineage>
        <taxon>Bacteria</taxon>
        <taxon>Pseudomonadati</taxon>
        <taxon>Pseudomonadota</taxon>
        <taxon>Gammaproteobacteria</taxon>
        <taxon>Vibrionales</taxon>
        <taxon>Vibrionaceae</taxon>
        <taxon>Vibrio</taxon>
    </lineage>
</organism>
<sequence length="309" mass="35253">MQPNQMKLCHTETSLHQFEQYSFWLKRDDLLHPQFSGNKARKLASLLEVDASQYDTLIGYGSVQANSLYSLAALAQLTSWQLEFYVDRIPTWLKQSPIGNYRAALELGANIIDLSQCGDRSDRHPSDYISQVRLPDSRALFVPEGGRSPIAEAGIKVLAEEIIAWRDENNINDLVVALPSGTGTTSLYLHKHLNDNAIEVITCACVGGNDYLEKQWLELGESSVPNIINSGKPHHFGKLYREDYETWLDLKDQTGVEFELLYDPLMWQALRHWLPENAHRSLLYIHQGGLLGNETMLPRYRRKYPQEPI</sequence>
<evidence type="ECO:0000256" key="4">
    <source>
        <dbReference type="PIRSR" id="PIRSR006278-2"/>
    </source>
</evidence>
<evidence type="ECO:0000313" key="5">
    <source>
        <dbReference type="EMBL" id="SON48910.1"/>
    </source>
</evidence>
<evidence type="ECO:0000313" key="6">
    <source>
        <dbReference type="Proteomes" id="UP000235828"/>
    </source>
</evidence>
<comment type="similarity">
    <text evidence="2">Belongs to the ACC deaminase/D-cysteine desulfhydrase family.</text>
</comment>
<evidence type="ECO:0000256" key="1">
    <source>
        <dbReference type="ARBA" id="ARBA00001933"/>
    </source>
</evidence>
<dbReference type="GO" id="GO:0019148">
    <property type="term" value="F:D-cysteine desulfhydrase activity"/>
    <property type="evidence" value="ECO:0007669"/>
    <property type="project" value="TreeGrafter"/>
</dbReference>